<evidence type="ECO:0000313" key="3">
    <source>
        <dbReference type="EMBL" id="PLX19405.1"/>
    </source>
</evidence>
<proteinExistence type="predicted"/>
<keyword evidence="1" id="KW-0472">Membrane</keyword>
<feature type="transmembrane region" description="Helical" evidence="1">
    <location>
        <begin position="154"/>
        <end position="173"/>
    </location>
</feature>
<dbReference type="InterPro" id="IPR037185">
    <property type="entry name" value="EmrE-like"/>
</dbReference>
<dbReference type="SUPFAM" id="SSF103481">
    <property type="entry name" value="Multidrug resistance efflux transporter EmrE"/>
    <property type="match status" value="2"/>
</dbReference>
<evidence type="ECO:0000256" key="1">
    <source>
        <dbReference type="SAM" id="Phobius"/>
    </source>
</evidence>
<keyword evidence="1" id="KW-1133">Transmembrane helix</keyword>
<name>A0A2N5ZL32_MUIH1</name>
<keyword evidence="1" id="KW-0812">Transmembrane</keyword>
<feature type="transmembrane region" description="Helical" evidence="1">
    <location>
        <begin position="266"/>
        <end position="284"/>
    </location>
</feature>
<feature type="transmembrane region" description="Helical" evidence="1">
    <location>
        <begin position="93"/>
        <end position="111"/>
    </location>
</feature>
<reference evidence="3 4" key="1">
    <citation type="submission" date="2017-11" db="EMBL/GenBank/DDBJ databases">
        <title>Genome-resolved metagenomics identifies genetic mobility, metabolic interactions, and unexpected diversity in perchlorate-reducing communities.</title>
        <authorList>
            <person name="Barnum T.P."/>
            <person name="Figueroa I.A."/>
            <person name="Carlstrom C.I."/>
            <person name="Lucas L.N."/>
            <person name="Engelbrektson A.L."/>
            <person name="Coates J.D."/>
        </authorList>
    </citation>
    <scope>NUCLEOTIDE SEQUENCE [LARGE SCALE GENOMIC DNA]</scope>
    <source>
        <strain evidence="3">BM706</strain>
    </source>
</reference>
<protein>
    <recommendedName>
        <fullName evidence="2">EamA domain-containing protein</fullName>
    </recommendedName>
</protein>
<feature type="domain" description="EamA" evidence="2">
    <location>
        <begin position="7"/>
        <end position="132"/>
    </location>
</feature>
<comment type="caution">
    <text evidence="3">The sequence shown here is derived from an EMBL/GenBank/DDBJ whole genome shotgun (WGS) entry which is preliminary data.</text>
</comment>
<evidence type="ECO:0000313" key="4">
    <source>
        <dbReference type="Proteomes" id="UP000234857"/>
    </source>
</evidence>
<feature type="transmembrane region" description="Helical" evidence="1">
    <location>
        <begin position="242"/>
        <end position="261"/>
    </location>
</feature>
<dbReference type="Gene3D" id="1.10.3730.20">
    <property type="match status" value="2"/>
</dbReference>
<dbReference type="InterPro" id="IPR000620">
    <property type="entry name" value="EamA_dom"/>
</dbReference>
<accession>A0A2N5ZL32</accession>
<dbReference type="EMBL" id="PKTG01000032">
    <property type="protein sequence ID" value="PLX19405.1"/>
    <property type="molecule type" value="Genomic_DNA"/>
</dbReference>
<dbReference type="AlphaFoldDB" id="A0A2N5ZL32"/>
<feature type="transmembrane region" description="Helical" evidence="1">
    <location>
        <begin position="35"/>
        <end position="56"/>
    </location>
</feature>
<dbReference type="Proteomes" id="UP000234857">
    <property type="component" value="Unassembled WGS sequence"/>
</dbReference>
<feature type="transmembrane region" description="Helical" evidence="1">
    <location>
        <begin position="215"/>
        <end position="236"/>
    </location>
</feature>
<feature type="domain" description="EamA" evidence="2">
    <location>
        <begin position="152"/>
        <end position="284"/>
    </location>
</feature>
<organism evidence="3 4">
    <name type="scientific">Muiribacterium halophilum</name>
    <dbReference type="NCBI Taxonomy" id="2053465"/>
    <lineage>
        <taxon>Bacteria</taxon>
        <taxon>Candidatus Muiribacteriota</taxon>
        <taxon>Candidatus Muiribacteriia</taxon>
        <taxon>Candidatus Muiribacteriales</taxon>
        <taxon>Candidatus Muiribacteriaceae</taxon>
        <taxon>Candidatus Muiribacterium</taxon>
    </lineage>
</organism>
<feature type="transmembrane region" description="Helical" evidence="1">
    <location>
        <begin position="62"/>
        <end position="81"/>
    </location>
</feature>
<gene>
    <name evidence="3" type="ORF">C0601_01915</name>
</gene>
<sequence length="285" mass="32378">MISLYHIALLGRIFLLGLERIAVKDLGRHRDGNTAPFMLFFVATILYIPLLYFAKIPTDLSVLKYITLCAFIYSFTFTLYVKSMSLGEISVVGPLYNFNVFFLLIISTIFLKEKFTIYKLIGISLMVYGSSFLRKKGNIFQSIGHLFKDKACQLMMIFSVFLAIGRTFDRYLVQGVDPIFYGFTLYLEMSFILLVYNLLRKRGRNSLILFKEKPVMSIIAGAINTGAYVCLLFALTKIEVSVAEPAAMLSMIISMLIAKVIYKEKIGTRLIGVIIMIVGTWLLFI</sequence>
<feature type="transmembrane region" description="Helical" evidence="1">
    <location>
        <begin position="179"/>
        <end position="199"/>
    </location>
</feature>
<dbReference type="Pfam" id="PF00892">
    <property type="entry name" value="EamA"/>
    <property type="match status" value="2"/>
</dbReference>
<evidence type="ECO:0000259" key="2">
    <source>
        <dbReference type="Pfam" id="PF00892"/>
    </source>
</evidence>
<dbReference type="GO" id="GO:0016020">
    <property type="term" value="C:membrane"/>
    <property type="evidence" value="ECO:0007669"/>
    <property type="project" value="InterPro"/>
</dbReference>